<evidence type="ECO:0000256" key="3">
    <source>
        <dbReference type="ARBA" id="ARBA00022679"/>
    </source>
</evidence>
<evidence type="ECO:0000256" key="8">
    <source>
        <dbReference type="ARBA" id="ARBA00047851"/>
    </source>
</evidence>
<evidence type="ECO:0000256" key="12">
    <source>
        <dbReference type="RuleBase" id="RU004253"/>
    </source>
</evidence>
<dbReference type="PANTHER" id="PTHR20857">
    <property type="entry name" value="THIAMINE-PHOSPHATE PYROPHOSPHORYLASE"/>
    <property type="match status" value="1"/>
</dbReference>
<dbReference type="EC" id="2.5.1.3" evidence="10"/>
<feature type="binding site" evidence="10">
    <location>
        <position position="95"/>
    </location>
    <ligand>
        <name>Mg(2+)</name>
        <dbReference type="ChEBI" id="CHEBI:18420"/>
    </ligand>
</feature>
<evidence type="ECO:0000313" key="15">
    <source>
        <dbReference type="Proteomes" id="UP001501612"/>
    </source>
</evidence>
<dbReference type="CDD" id="cd00564">
    <property type="entry name" value="TMP_TenI"/>
    <property type="match status" value="1"/>
</dbReference>
<feature type="binding site" evidence="10">
    <location>
        <position position="71"/>
    </location>
    <ligand>
        <name>Mg(2+)</name>
        <dbReference type="ChEBI" id="CHEBI:18420"/>
    </ligand>
</feature>
<feature type="binding site" evidence="10">
    <location>
        <position position="174"/>
    </location>
    <ligand>
        <name>2-[(2R,5Z)-2-carboxy-4-methylthiazol-5(2H)-ylidene]ethyl phosphate</name>
        <dbReference type="ChEBI" id="CHEBI:62899"/>
    </ligand>
</feature>
<keyword evidence="4 10" id="KW-0479">Metal-binding</keyword>
<comment type="catalytic activity">
    <reaction evidence="7 10 11">
        <text>4-methyl-5-(2-phosphooxyethyl)-thiazole + 4-amino-2-methyl-5-(diphosphooxymethyl)pyrimidine + H(+) = thiamine phosphate + diphosphate</text>
        <dbReference type="Rhea" id="RHEA:22328"/>
        <dbReference type="ChEBI" id="CHEBI:15378"/>
        <dbReference type="ChEBI" id="CHEBI:33019"/>
        <dbReference type="ChEBI" id="CHEBI:37575"/>
        <dbReference type="ChEBI" id="CHEBI:57841"/>
        <dbReference type="ChEBI" id="CHEBI:58296"/>
        <dbReference type="EC" id="2.5.1.3"/>
    </reaction>
</comment>
<feature type="binding site" evidence="10">
    <location>
        <begin position="194"/>
        <end position="195"/>
    </location>
    <ligand>
        <name>2-[(2R,5Z)-2-carboxy-4-methylthiazol-5(2H)-ylidene]ethyl phosphate</name>
        <dbReference type="ChEBI" id="CHEBI:62899"/>
    </ligand>
</feature>
<evidence type="ECO:0000256" key="11">
    <source>
        <dbReference type="RuleBase" id="RU003826"/>
    </source>
</evidence>
<organism evidence="14 15">
    <name type="scientific">Nocardioides lentus</name>
    <dbReference type="NCBI Taxonomy" id="338077"/>
    <lineage>
        <taxon>Bacteria</taxon>
        <taxon>Bacillati</taxon>
        <taxon>Actinomycetota</taxon>
        <taxon>Actinomycetes</taxon>
        <taxon>Propionibacteriales</taxon>
        <taxon>Nocardioidaceae</taxon>
        <taxon>Nocardioides</taxon>
    </lineage>
</organism>
<dbReference type="InterPro" id="IPR036206">
    <property type="entry name" value="ThiamineP_synth_sf"/>
</dbReference>
<evidence type="ECO:0000259" key="13">
    <source>
        <dbReference type="Pfam" id="PF02581"/>
    </source>
</evidence>
<feature type="binding site" evidence="10">
    <location>
        <position position="114"/>
    </location>
    <ligand>
        <name>4-amino-2-methyl-5-(diphosphooxymethyl)pyrimidine</name>
        <dbReference type="ChEBI" id="CHEBI:57841"/>
    </ligand>
</feature>
<keyword evidence="15" id="KW-1185">Reference proteome</keyword>
<dbReference type="InterPro" id="IPR022998">
    <property type="entry name" value="ThiamineP_synth_TenI"/>
</dbReference>
<keyword evidence="3 10" id="KW-0808">Transferase</keyword>
<protein>
    <recommendedName>
        <fullName evidence="10">Thiamine-phosphate synthase</fullName>
        <shortName evidence="10">TP synthase</shortName>
        <shortName evidence="10">TPS</shortName>
        <ecNumber evidence="10">2.5.1.3</ecNumber>
    </recommendedName>
    <alternativeName>
        <fullName evidence="10">Thiamine-phosphate pyrophosphorylase</fullName>
        <shortName evidence="10">TMP pyrophosphorylase</shortName>
        <shortName evidence="10">TMP-PPase</shortName>
    </alternativeName>
</protein>
<comment type="catalytic activity">
    <reaction evidence="8 10 11">
        <text>2-(2-carboxy-4-methylthiazol-5-yl)ethyl phosphate + 4-amino-2-methyl-5-(diphosphooxymethyl)pyrimidine + 2 H(+) = thiamine phosphate + CO2 + diphosphate</text>
        <dbReference type="Rhea" id="RHEA:47848"/>
        <dbReference type="ChEBI" id="CHEBI:15378"/>
        <dbReference type="ChEBI" id="CHEBI:16526"/>
        <dbReference type="ChEBI" id="CHEBI:33019"/>
        <dbReference type="ChEBI" id="CHEBI:37575"/>
        <dbReference type="ChEBI" id="CHEBI:57841"/>
        <dbReference type="ChEBI" id="CHEBI:62890"/>
        <dbReference type="EC" id="2.5.1.3"/>
    </reaction>
</comment>
<comment type="pathway">
    <text evidence="2 10 12">Cofactor biosynthesis; thiamine diphosphate biosynthesis; thiamine phosphate from 4-amino-2-methyl-5-diphosphomethylpyrimidine and 4-methyl-5-(2-phosphoethyl)-thiazole: step 1/1.</text>
</comment>
<reference evidence="14 15" key="1">
    <citation type="journal article" date="2019" name="Int. J. Syst. Evol. Microbiol.">
        <title>The Global Catalogue of Microorganisms (GCM) 10K type strain sequencing project: providing services to taxonomists for standard genome sequencing and annotation.</title>
        <authorList>
            <consortium name="The Broad Institute Genomics Platform"/>
            <consortium name="The Broad Institute Genome Sequencing Center for Infectious Disease"/>
            <person name="Wu L."/>
            <person name="Ma J."/>
        </authorList>
    </citation>
    <scope>NUCLEOTIDE SEQUENCE [LARGE SCALE GENOMIC DNA]</scope>
    <source>
        <strain evidence="14 15">JCM 14046</strain>
    </source>
</reference>
<comment type="caution">
    <text evidence="14">The sequence shown here is derived from an EMBL/GenBank/DDBJ whole genome shotgun (WGS) entry which is preliminary data.</text>
</comment>
<feature type="binding site" evidence="10">
    <location>
        <begin position="39"/>
        <end position="43"/>
    </location>
    <ligand>
        <name>4-amino-2-methyl-5-(diphosphooxymethyl)pyrimidine</name>
        <dbReference type="ChEBI" id="CHEBI:57841"/>
    </ligand>
</feature>
<comment type="catalytic activity">
    <reaction evidence="9 10 11">
        <text>2-[(2R,5Z)-2-carboxy-4-methylthiazol-5(2H)-ylidene]ethyl phosphate + 4-amino-2-methyl-5-(diphosphooxymethyl)pyrimidine + 2 H(+) = thiamine phosphate + CO2 + diphosphate</text>
        <dbReference type="Rhea" id="RHEA:47844"/>
        <dbReference type="ChEBI" id="CHEBI:15378"/>
        <dbReference type="ChEBI" id="CHEBI:16526"/>
        <dbReference type="ChEBI" id="CHEBI:33019"/>
        <dbReference type="ChEBI" id="CHEBI:37575"/>
        <dbReference type="ChEBI" id="CHEBI:57841"/>
        <dbReference type="ChEBI" id="CHEBI:62899"/>
        <dbReference type="EC" id="2.5.1.3"/>
    </reaction>
</comment>
<accession>A0ABN2PTG7</accession>
<evidence type="ECO:0000256" key="1">
    <source>
        <dbReference type="ARBA" id="ARBA00003814"/>
    </source>
</evidence>
<feature type="domain" description="Thiamine phosphate synthase/TenI" evidence="13">
    <location>
        <begin position="7"/>
        <end position="197"/>
    </location>
</feature>
<evidence type="ECO:0000256" key="2">
    <source>
        <dbReference type="ARBA" id="ARBA00005165"/>
    </source>
</evidence>
<evidence type="ECO:0000256" key="10">
    <source>
        <dbReference type="HAMAP-Rule" id="MF_00097"/>
    </source>
</evidence>
<dbReference type="InterPro" id="IPR013785">
    <property type="entry name" value="Aldolase_TIM"/>
</dbReference>
<evidence type="ECO:0000256" key="4">
    <source>
        <dbReference type="ARBA" id="ARBA00022723"/>
    </source>
</evidence>
<keyword evidence="6 10" id="KW-0784">Thiamine biosynthesis</keyword>
<dbReference type="Gene3D" id="3.20.20.70">
    <property type="entry name" value="Aldolase class I"/>
    <property type="match status" value="1"/>
</dbReference>
<evidence type="ECO:0000256" key="9">
    <source>
        <dbReference type="ARBA" id="ARBA00047883"/>
    </source>
</evidence>
<comment type="similarity">
    <text evidence="10 11">Belongs to the thiamine-phosphate synthase family.</text>
</comment>
<dbReference type="SUPFAM" id="SSF51391">
    <property type="entry name" value="Thiamin phosphate synthase"/>
    <property type="match status" value="1"/>
</dbReference>
<sequence>MSAPDGVYLVTDGAQAARAGRDVVETVVAAVAGGVRWVQLRAKDAADAEVLALLRAVGDAVPDDVRLLVNDRLGVVLAAREAGARVDGVHLGQGDGSPARAREALGPGMLVGVSASTPDQLRRAAADGADHVGIGAVHATSTKPDAPAPLGLAGATALAAVAAGHGLASVAIGGLGVDDLPALRAGGFDGAAVVSAICAAADPALQTRRLVRAWERAA</sequence>
<dbReference type="InterPro" id="IPR034291">
    <property type="entry name" value="TMP_synthase"/>
</dbReference>
<keyword evidence="5 10" id="KW-0460">Magnesium</keyword>
<comment type="function">
    <text evidence="1 10">Condenses 4-methyl-5-(beta-hydroxyethyl)thiazole monophosphate (THZ-P) and 2-methyl-4-amino-5-hydroxymethyl pyrimidine pyrophosphate (HMP-PP) to form thiamine monophosphate (TMP).</text>
</comment>
<dbReference type="Pfam" id="PF02581">
    <property type="entry name" value="TMP-TENI"/>
    <property type="match status" value="1"/>
</dbReference>
<gene>
    <name evidence="10 14" type="primary">thiE</name>
    <name evidence="14" type="ORF">GCM10009737_35790</name>
</gene>
<dbReference type="RefSeq" id="WP_344009194.1">
    <property type="nucleotide sequence ID" value="NZ_BAAAMY010000014.1"/>
</dbReference>
<proteinExistence type="inferred from homology"/>
<dbReference type="Proteomes" id="UP001501612">
    <property type="component" value="Unassembled WGS sequence"/>
</dbReference>
<feature type="binding site" evidence="10">
    <location>
        <position position="143"/>
    </location>
    <ligand>
        <name>4-amino-2-methyl-5-(diphosphooxymethyl)pyrimidine</name>
        <dbReference type="ChEBI" id="CHEBI:57841"/>
    </ligand>
</feature>
<name>A0ABN2PTG7_9ACTN</name>
<dbReference type="NCBIfam" id="TIGR00693">
    <property type="entry name" value="thiE"/>
    <property type="match status" value="1"/>
</dbReference>
<dbReference type="HAMAP" id="MF_00097">
    <property type="entry name" value="TMP_synthase"/>
    <property type="match status" value="1"/>
</dbReference>
<evidence type="ECO:0000256" key="7">
    <source>
        <dbReference type="ARBA" id="ARBA00047334"/>
    </source>
</evidence>
<dbReference type="EMBL" id="BAAAMY010000014">
    <property type="protein sequence ID" value="GAA1930687.1"/>
    <property type="molecule type" value="Genomic_DNA"/>
</dbReference>
<evidence type="ECO:0000313" key="14">
    <source>
        <dbReference type="EMBL" id="GAA1930687.1"/>
    </source>
</evidence>
<comment type="cofactor">
    <cofactor evidence="10">
        <name>Mg(2+)</name>
        <dbReference type="ChEBI" id="CHEBI:18420"/>
    </cofactor>
    <text evidence="10">Binds 1 Mg(2+) ion per subunit.</text>
</comment>
<feature type="binding site" evidence="10">
    <location>
        <position position="70"/>
    </location>
    <ligand>
        <name>4-amino-2-methyl-5-(diphosphooxymethyl)pyrimidine</name>
        <dbReference type="ChEBI" id="CHEBI:57841"/>
    </ligand>
</feature>
<feature type="binding site" evidence="10">
    <location>
        <begin position="140"/>
        <end position="142"/>
    </location>
    <ligand>
        <name>2-[(2R,5Z)-2-carboxy-4-methylthiazol-5(2H)-ylidene]ethyl phosphate</name>
        <dbReference type="ChEBI" id="CHEBI:62899"/>
    </ligand>
</feature>
<evidence type="ECO:0000256" key="6">
    <source>
        <dbReference type="ARBA" id="ARBA00022977"/>
    </source>
</evidence>
<dbReference type="PANTHER" id="PTHR20857:SF15">
    <property type="entry name" value="THIAMINE-PHOSPHATE SYNTHASE"/>
    <property type="match status" value="1"/>
</dbReference>
<evidence type="ECO:0000256" key="5">
    <source>
        <dbReference type="ARBA" id="ARBA00022842"/>
    </source>
</evidence>